<evidence type="ECO:0000256" key="1">
    <source>
        <dbReference type="SAM" id="SignalP"/>
    </source>
</evidence>
<keyword evidence="3" id="KW-1185">Reference proteome</keyword>
<reference evidence="2" key="1">
    <citation type="submission" date="2020-09" db="EMBL/GenBank/DDBJ databases">
        <authorList>
            <person name="Kim M.K."/>
        </authorList>
    </citation>
    <scope>NUCLEOTIDE SEQUENCE</scope>
    <source>
        <strain evidence="2">BT664</strain>
    </source>
</reference>
<dbReference type="Gene3D" id="2.60.40.1120">
    <property type="entry name" value="Carboxypeptidase-like, regulatory domain"/>
    <property type="match status" value="1"/>
</dbReference>
<feature type="signal peptide" evidence="1">
    <location>
        <begin position="1"/>
        <end position="24"/>
    </location>
</feature>
<organism evidence="2 3">
    <name type="scientific">Hymenobacter montanus</name>
    <dbReference type="NCBI Taxonomy" id="2771359"/>
    <lineage>
        <taxon>Bacteria</taxon>
        <taxon>Pseudomonadati</taxon>
        <taxon>Bacteroidota</taxon>
        <taxon>Cytophagia</taxon>
        <taxon>Cytophagales</taxon>
        <taxon>Hymenobacteraceae</taxon>
        <taxon>Hymenobacter</taxon>
    </lineage>
</organism>
<dbReference type="AlphaFoldDB" id="A0A927BEX5"/>
<evidence type="ECO:0000313" key="3">
    <source>
        <dbReference type="Proteomes" id="UP000612233"/>
    </source>
</evidence>
<protein>
    <submittedName>
        <fullName evidence="2">Carboxypeptidase regulatory-like domain-containing protein</fullName>
    </submittedName>
</protein>
<dbReference type="PROSITE" id="PS51257">
    <property type="entry name" value="PROKAR_LIPOPROTEIN"/>
    <property type="match status" value="1"/>
</dbReference>
<dbReference type="GO" id="GO:0004180">
    <property type="term" value="F:carboxypeptidase activity"/>
    <property type="evidence" value="ECO:0007669"/>
    <property type="project" value="UniProtKB-KW"/>
</dbReference>
<dbReference type="RefSeq" id="WP_191005592.1">
    <property type="nucleotide sequence ID" value="NZ_JACXAD010000013.1"/>
</dbReference>
<keyword evidence="2" id="KW-0121">Carboxypeptidase</keyword>
<keyword evidence="2" id="KW-0645">Protease</keyword>
<keyword evidence="1" id="KW-0732">Signal</keyword>
<dbReference type="Proteomes" id="UP000612233">
    <property type="component" value="Unassembled WGS sequence"/>
</dbReference>
<evidence type="ECO:0000313" key="2">
    <source>
        <dbReference type="EMBL" id="MBD2768782.1"/>
    </source>
</evidence>
<dbReference type="EMBL" id="JACXAD010000013">
    <property type="protein sequence ID" value="MBD2768782.1"/>
    <property type="molecule type" value="Genomic_DNA"/>
</dbReference>
<dbReference type="SUPFAM" id="SSF49464">
    <property type="entry name" value="Carboxypeptidase regulatory domain-like"/>
    <property type="match status" value="1"/>
</dbReference>
<sequence>MKLSYPKKLSRYACVVLSTALLLAGCKGKDGDPGPAGPSGTGLSGNITGFVNSVDENGVQLSKTGVLVTLDGVTPAITATSDADGRFTLSNVRAGTYNIVYSRAGYGTFRRIGVGHVGGDQATFLGTSTMSQVSTQTITSLTNGSSNMITVYLNLTVASPVPTNTFRVAFFASASPNPTPATGILISTSTIGSGGTFATYYSTTVGINRFSLTNAGFASGTTVYLAAFGATSVFPSYLDPATGRAVYPTFSTTSSPGIAVQL</sequence>
<keyword evidence="2" id="KW-0378">Hydrolase</keyword>
<name>A0A927BEX5_9BACT</name>
<gene>
    <name evidence="2" type="ORF">IC235_12880</name>
</gene>
<proteinExistence type="predicted"/>
<accession>A0A927BEX5</accession>
<dbReference type="InterPro" id="IPR008969">
    <property type="entry name" value="CarboxyPept-like_regulatory"/>
</dbReference>
<feature type="chain" id="PRO_5036852236" evidence="1">
    <location>
        <begin position="25"/>
        <end position="262"/>
    </location>
</feature>
<comment type="caution">
    <text evidence="2">The sequence shown here is derived from an EMBL/GenBank/DDBJ whole genome shotgun (WGS) entry which is preliminary data.</text>
</comment>